<accession>A0A0G4KIR6</accession>
<evidence type="ECO:0000313" key="1">
    <source>
        <dbReference type="EMBL" id="CRK01644.1"/>
    </source>
</evidence>
<protein>
    <submittedName>
        <fullName evidence="1">Uncharacterized protein</fullName>
    </submittedName>
</protein>
<dbReference type="EMBL" id="CVQI01000780">
    <property type="protein sequence ID" value="CRK01644.1"/>
    <property type="molecule type" value="Genomic_DNA"/>
</dbReference>
<dbReference type="Proteomes" id="UP000045706">
    <property type="component" value="Unassembled WGS sequence"/>
</dbReference>
<sequence length="114" mass="12638">MIAAQRLPVWVDTTAFCFPSCAHACCVVKRRMAGLSRCPSSLRSTATACLLKPLWHKRPPTVRRQGGNRNFVVTELRLMVVVTPGSMKKAELFVKLLALGAPPRVTPRCLAYMK</sequence>
<dbReference type="AlphaFoldDB" id="A0A0G4KIR6"/>
<reference evidence="2" key="1">
    <citation type="submission" date="2015-05" db="EMBL/GenBank/DDBJ databases">
        <authorList>
            <person name="Fogelqvist Johan"/>
        </authorList>
    </citation>
    <scope>NUCLEOTIDE SEQUENCE [LARGE SCALE GENOMIC DNA]</scope>
</reference>
<name>A0A0G4KIR6_VERLO</name>
<organism evidence="1 2">
    <name type="scientific">Verticillium longisporum</name>
    <name type="common">Verticillium dahliae var. longisporum</name>
    <dbReference type="NCBI Taxonomy" id="100787"/>
    <lineage>
        <taxon>Eukaryota</taxon>
        <taxon>Fungi</taxon>
        <taxon>Dikarya</taxon>
        <taxon>Ascomycota</taxon>
        <taxon>Pezizomycotina</taxon>
        <taxon>Sordariomycetes</taxon>
        <taxon>Hypocreomycetidae</taxon>
        <taxon>Glomerellales</taxon>
        <taxon>Plectosphaerellaceae</taxon>
        <taxon>Verticillium</taxon>
    </lineage>
</organism>
<evidence type="ECO:0000313" key="2">
    <source>
        <dbReference type="Proteomes" id="UP000045706"/>
    </source>
</evidence>
<gene>
    <name evidence="1" type="ORF">BN1723_008790</name>
</gene>
<proteinExistence type="predicted"/>